<evidence type="ECO:0000256" key="1">
    <source>
        <dbReference type="ARBA" id="ARBA00004167"/>
    </source>
</evidence>
<organism evidence="8 9">
    <name type="scientific">Symbiochloris irregularis</name>
    <dbReference type="NCBI Taxonomy" id="706552"/>
    <lineage>
        <taxon>Eukaryota</taxon>
        <taxon>Viridiplantae</taxon>
        <taxon>Chlorophyta</taxon>
        <taxon>core chlorophytes</taxon>
        <taxon>Trebouxiophyceae</taxon>
        <taxon>Trebouxiales</taxon>
        <taxon>Trebouxiaceae</taxon>
        <taxon>Symbiochloris</taxon>
    </lineage>
</organism>
<reference evidence="8 9" key="1">
    <citation type="journal article" date="2024" name="Nat. Commun.">
        <title>Phylogenomics reveals the evolutionary origins of lichenization in chlorophyte algae.</title>
        <authorList>
            <person name="Puginier C."/>
            <person name="Libourel C."/>
            <person name="Otte J."/>
            <person name="Skaloud P."/>
            <person name="Haon M."/>
            <person name="Grisel S."/>
            <person name="Petersen M."/>
            <person name="Berrin J.G."/>
            <person name="Delaux P.M."/>
            <person name="Dal Grande F."/>
            <person name="Keller J."/>
        </authorList>
    </citation>
    <scope>NUCLEOTIDE SEQUENCE [LARGE SCALE GENOMIC DNA]</scope>
    <source>
        <strain evidence="8 9">SAG 2036</strain>
    </source>
</reference>
<keyword evidence="6" id="KW-0325">Glycoprotein</keyword>
<dbReference type="Gene3D" id="3.40.50.300">
    <property type="entry name" value="P-loop containing nucleotide triphosphate hydrolases"/>
    <property type="match status" value="1"/>
</dbReference>
<evidence type="ECO:0000256" key="6">
    <source>
        <dbReference type="ARBA" id="ARBA00023180"/>
    </source>
</evidence>
<dbReference type="Proteomes" id="UP001465755">
    <property type="component" value="Unassembled WGS sequence"/>
</dbReference>
<evidence type="ECO:0000256" key="7">
    <source>
        <dbReference type="SAM" id="MobiDB-lite"/>
    </source>
</evidence>
<dbReference type="AlphaFoldDB" id="A0AAW1P7M2"/>
<evidence type="ECO:0000256" key="2">
    <source>
        <dbReference type="ARBA" id="ARBA00022679"/>
    </source>
</evidence>
<feature type="compositionally biased region" description="Basic and acidic residues" evidence="7">
    <location>
        <begin position="415"/>
        <end position="424"/>
    </location>
</feature>
<feature type="compositionally biased region" description="Basic and acidic residues" evidence="7">
    <location>
        <begin position="378"/>
        <end position="387"/>
    </location>
</feature>
<evidence type="ECO:0000313" key="8">
    <source>
        <dbReference type="EMBL" id="KAK9805930.1"/>
    </source>
</evidence>
<accession>A0AAW1P7M2</accession>
<keyword evidence="5" id="KW-0472">Membrane</keyword>
<feature type="compositionally biased region" description="Polar residues" evidence="7">
    <location>
        <begin position="393"/>
        <end position="414"/>
    </location>
</feature>
<gene>
    <name evidence="8" type="ORF">WJX73_005869</name>
</gene>
<keyword evidence="9" id="KW-1185">Reference proteome</keyword>
<evidence type="ECO:0000256" key="3">
    <source>
        <dbReference type="ARBA" id="ARBA00022692"/>
    </source>
</evidence>
<feature type="region of interest" description="Disordered" evidence="7">
    <location>
        <begin position="378"/>
        <end position="424"/>
    </location>
</feature>
<dbReference type="GO" id="GO:0016020">
    <property type="term" value="C:membrane"/>
    <property type="evidence" value="ECO:0007669"/>
    <property type="project" value="UniProtKB-SubCell"/>
</dbReference>
<evidence type="ECO:0000256" key="4">
    <source>
        <dbReference type="ARBA" id="ARBA00022989"/>
    </source>
</evidence>
<evidence type="ECO:0000256" key="5">
    <source>
        <dbReference type="ARBA" id="ARBA00023136"/>
    </source>
</evidence>
<name>A0AAW1P7M2_9CHLO</name>
<dbReference type="InterPro" id="IPR027417">
    <property type="entry name" value="P-loop_NTPase"/>
</dbReference>
<dbReference type="PANTHER" id="PTHR12812">
    <property type="entry name" value="HEPARAN SULFATE 6-O-SULFOTRANSFERASE 3"/>
    <property type="match status" value="1"/>
</dbReference>
<keyword evidence="3" id="KW-0812">Transmembrane</keyword>
<dbReference type="GO" id="GO:0017095">
    <property type="term" value="F:heparan sulfate 6-sulfotransferase activity"/>
    <property type="evidence" value="ECO:0007669"/>
    <property type="project" value="TreeGrafter"/>
</dbReference>
<dbReference type="PANTHER" id="PTHR12812:SF0">
    <property type="entry name" value="HEPARAN-SULFATE 6-O-SULFOTRANSFERASE"/>
    <property type="match status" value="1"/>
</dbReference>
<proteinExistence type="predicted"/>
<keyword evidence="2" id="KW-0808">Transferase</keyword>
<keyword evidence="4" id="KW-1133">Transmembrane helix</keyword>
<protein>
    <recommendedName>
        <fullName evidence="10">Sulfotransferase</fullName>
    </recommendedName>
</protein>
<comment type="subcellular location">
    <subcellularLocation>
        <location evidence="1">Membrane</location>
        <topology evidence="1">Single-pass membrane protein</topology>
    </subcellularLocation>
</comment>
<sequence length="424" mass="48022">MLFFLHMPRTAGRTYHSCFLKTATPPSRRCEKSYDVLRLNASIPSCGLLSSHDDMSLIDNLPDDAAFVTQLRDPVDRVLSAYEFATEVACRSLALNQPRRRDARSTDTRNVWPWSGLVPWLEDEVQTRTRTAGAANASVEDPYNSPLIVPLAQWIEHPLVLEHIHDGQTLQILGLTNYSHWTHAKGLRHCLQSQAPGSKARKSLMSLALKRLNTFVHVGATELLDTSIASLADTLGLRMQGRAYQTVTPGAFQENEATKQGNVTKLREEQQQLQQRMASADSVPKQVKRDTEFLHKDPLWKALRICEERARQKNLSRRENSLRHVNGLRFSSAARKAIDPVILARIRELNSMDVQLHAEGRRLLDERLAVTRDKLEDIPRLSGHEQSKLVGPAQTQSPQLPQQHHRTPQSSTAQQKDELRARHR</sequence>
<dbReference type="InterPro" id="IPR010635">
    <property type="entry name" value="Heparan_SO4-6-sulfoTrfase"/>
</dbReference>
<evidence type="ECO:0008006" key="10">
    <source>
        <dbReference type="Google" id="ProtNLM"/>
    </source>
</evidence>
<comment type="caution">
    <text evidence="8">The sequence shown here is derived from an EMBL/GenBank/DDBJ whole genome shotgun (WGS) entry which is preliminary data.</text>
</comment>
<evidence type="ECO:0000313" key="9">
    <source>
        <dbReference type="Proteomes" id="UP001465755"/>
    </source>
</evidence>
<dbReference type="EMBL" id="JALJOQ010000040">
    <property type="protein sequence ID" value="KAK9805930.1"/>
    <property type="molecule type" value="Genomic_DNA"/>
</dbReference>